<gene>
    <name evidence="1" type="ORF">UFOVP1071_38</name>
</gene>
<evidence type="ECO:0000313" key="1">
    <source>
        <dbReference type="EMBL" id="CAB4181495.1"/>
    </source>
</evidence>
<accession>A0A6J5QKJ8</accession>
<dbReference type="EMBL" id="LR797022">
    <property type="protein sequence ID" value="CAB4181495.1"/>
    <property type="molecule type" value="Genomic_DNA"/>
</dbReference>
<protein>
    <submittedName>
        <fullName evidence="1">Uncharacterized protein</fullName>
    </submittedName>
</protein>
<reference evidence="1" key="1">
    <citation type="submission" date="2020-05" db="EMBL/GenBank/DDBJ databases">
        <authorList>
            <person name="Chiriac C."/>
            <person name="Salcher M."/>
            <person name="Ghai R."/>
            <person name="Kavagutti S V."/>
        </authorList>
    </citation>
    <scope>NUCLEOTIDE SEQUENCE</scope>
</reference>
<name>A0A6J5QKJ8_9CAUD</name>
<sequence length="91" mass="11060">MNEILEGEEEQASRLIDDRDELIKLRRDNRRLQIYRKAIHEICGYRMASPTGYIMLAKQVVDWYEELNDEAMEKKLDDRRRLMDRSWINAE</sequence>
<proteinExistence type="predicted"/>
<organism evidence="1">
    <name type="scientific">uncultured Caudovirales phage</name>
    <dbReference type="NCBI Taxonomy" id="2100421"/>
    <lineage>
        <taxon>Viruses</taxon>
        <taxon>Duplodnaviria</taxon>
        <taxon>Heunggongvirae</taxon>
        <taxon>Uroviricota</taxon>
        <taxon>Caudoviricetes</taxon>
        <taxon>Peduoviridae</taxon>
        <taxon>Maltschvirus</taxon>
        <taxon>Maltschvirus maltsch</taxon>
    </lineage>
</organism>